<gene>
    <name evidence="1" type="ORF">J5X90_05890</name>
</gene>
<dbReference type="Gene3D" id="2.120.10.80">
    <property type="entry name" value="Kelch-type beta propeller"/>
    <property type="match status" value="1"/>
</dbReference>
<accession>A0ABX7V6R0</accession>
<dbReference type="Pfam" id="PF17963">
    <property type="entry name" value="Big_9"/>
    <property type="match status" value="1"/>
</dbReference>
<protein>
    <recommendedName>
        <fullName evidence="3">Cadherin domain-containing protein</fullName>
    </recommendedName>
</protein>
<name>A0ABX7V6R0_9GAMM</name>
<dbReference type="InterPro" id="IPR013783">
    <property type="entry name" value="Ig-like_fold"/>
</dbReference>
<dbReference type="PANTHER" id="PTHR46375">
    <property type="entry name" value="KELCH REPEAT AND BTB DOMAIN-CONTAINING PROTEIN 13-RELATED"/>
    <property type="match status" value="1"/>
</dbReference>
<dbReference type="Gene3D" id="2.60.40.10">
    <property type="entry name" value="Immunoglobulins"/>
    <property type="match status" value="1"/>
</dbReference>
<dbReference type="EMBL" id="CP072425">
    <property type="protein sequence ID" value="QTL36569.1"/>
    <property type="molecule type" value="Genomic_DNA"/>
</dbReference>
<dbReference type="SUPFAM" id="SSF49313">
    <property type="entry name" value="Cadherin-like"/>
    <property type="match status" value="1"/>
</dbReference>
<evidence type="ECO:0008006" key="3">
    <source>
        <dbReference type="Google" id="ProtNLM"/>
    </source>
</evidence>
<proteinExistence type="predicted"/>
<evidence type="ECO:0000313" key="2">
    <source>
        <dbReference type="Proteomes" id="UP000665025"/>
    </source>
</evidence>
<dbReference type="PANTHER" id="PTHR46375:SF3">
    <property type="entry name" value="KELCH REPEAT AND BTB DOMAIN-CONTAINING PROTEIN 13"/>
    <property type="match status" value="1"/>
</dbReference>
<evidence type="ECO:0000313" key="1">
    <source>
        <dbReference type="EMBL" id="QTL36569.1"/>
    </source>
</evidence>
<dbReference type="Proteomes" id="UP000665025">
    <property type="component" value="Chromosome 1"/>
</dbReference>
<sequence>MNKPAYLLLLPQIFLFGCGGSDSTEVETASQTASQTEIADSSSQPSFKVKTAFTLETNEDEGINFDISANEIPEGSNAVDYEILTTPKTGEISGKYPALTFVPTSNAHGEDSFKIQLKKGDAKSEEILVSVKITPVNDKPSIVSDPSNGVVKIGSEFNFSPAVEDVDGLSAHTYTIKNQPEWSEFNASSGELSGTPKTKEAKGLYENIVITLVDGEHSIELAPFSINVLGDPWQEVTQLPGSYSSHLRAQTVGDSIYTLSHENNVASSMGCASAEALQPALHQYNTKADSWSKHTSPNATRYHYHSESVGDKILLFGGTQTCSSGSALLDTIEIYDSAAHSWTIAAAPQFGPFENNVVASCSSANALFVFSKQNSNLVLNTYNLDQKIWESKNVDGSYQNINSCSYNDEKLYLSGNNTESEKVEVFQYSFTDNSMLLIESFSNELYGPFYKMHGQGKFLYFHSAKSLAQLNTENLSWTNLTPNQLATEVQGEDIYYLRDFTINTVNGKQYQIGGRFTTQSINKVFEYDITQELP</sequence>
<dbReference type="RefSeq" id="WP_209053091.1">
    <property type="nucleotide sequence ID" value="NZ_CP072425.1"/>
</dbReference>
<dbReference type="InterPro" id="IPR052392">
    <property type="entry name" value="Kelch-BTB_domain-containing"/>
</dbReference>
<keyword evidence="2" id="KW-1185">Reference proteome</keyword>
<dbReference type="InterPro" id="IPR015915">
    <property type="entry name" value="Kelch-typ_b-propeller"/>
</dbReference>
<dbReference type="Pfam" id="PF05345">
    <property type="entry name" value="He_PIG"/>
    <property type="match status" value="1"/>
</dbReference>
<reference evidence="1 2" key="1">
    <citation type="submission" date="2021-03" db="EMBL/GenBank/DDBJ databases">
        <title>Complete Genome of Pseudoalteromonas viridis Strain BBR56, a new biocontrol bacterial candidate.</title>
        <authorList>
            <person name="Handayani D.P."/>
            <person name="Isnansetyo A."/>
            <person name="Istiqomah I."/>
            <person name="Jumina J."/>
        </authorList>
    </citation>
    <scope>NUCLEOTIDE SEQUENCE [LARGE SCALE GENOMIC DNA]</scope>
    <source>
        <strain evidence="1 2">BBR56</strain>
    </source>
</reference>
<dbReference type="PROSITE" id="PS51257">
    <property type="entry name" value="PROKAR_LIPOPROTEIN"/>
    <property type="match status" value="1"/>
</dbReference>
<dbReference type="InterPro" id="IPR006652">
    <property type="entry name" value="Kelch_1"/>
</dbReference>
<dbReference type="Pfam" id="PF01344">
    <property type="entry name" value="Kelch_1"/>
    <property type="match status" value="1"/>
</dbReference>
<dbReference type="InterPro" id="IPR015919">
    <property type="entry name" value="Cadherin-like_sf"/>
</dbReference>
<dbReference type="SUPFAM" id="SSF117281">
    <property type="entry name" value="Kelch motif"/>
    <property type="match status" value="1"/>
</dbReference>
<organism evidence="1 2">
    <name type="scientific">Pseudoalteromonas viridis</name>
    <dbReference type="NCBI Taxonomy" id="339617"/>
    <lineage>
        <taxon>Bacteria</taxon>
        <taxon>Pseudomonadati</taxon>
        <taxon>Pseudomonadota</taxon>
        <taxon>Gammaproteobacteria</taxon>
        <taxon>Alteromonadales</taxon>
        <taxon>Pseudoalteromonadaceae</taxon>
        <taxon>Pseudoalteromonas</taxon>
    </lineage>
</organism>